<dbReference type="Pfam" id="PF08478">
    <property type="entry name" value="POTRA_1"/>
    <property type="match status" value="1"/>
</dbReference>
<keyword evidence="7" id="KW-0131">Cell cycle</keyword>
<evidence type="ECO:0000256" key="6">
    <source>
        <dbReference type="ARBA" id="ARBA00023136"/>
    </source>
</evidence>
<protein>
    <submittedName>
        <fullName evidence="10">Cell division protein FtsQ</fullName>
    </submittedName>
</protein>
<dbReference type="EMBL" id="BAABRI010000025">
    <property type="protein sequence ID" value="GAA5484446.1"/>
    <property type="molecule type" value="Genomic_DNA"/>
</dbReference>
<keyword evidence="6" id="KW-0472">Membrane</keyword>
<reference evidence="10 11" key="1">
    <citation type="submission" date="2024-02" db="EMBL/GenBank/DDBJ databases">
        <title>Haloferula sargassicola NBRC 104335.</title>
        <authorList>
            <person name="Ichikawa N."/>
            <person name="Katano-Makiyama Y."/>
            <person name="Hidaka K."/>
        </authorList>
    </citation>
    <scope>NUCLEOTIDE SEQUENCE [LARGE SCALE GENOMIC DNA]</scope>
    <source>
        <strain evidence="10 11">NBRC 104335</strain>
    </source>
</reference>
<dbReference type="GO" id="GO:0051301">
    <property type="term" value="P:cell division"/>
    <property type="evidence" value="ECO:0007669"/>
    <property type="project" value="UniProtKB-KW"/>
</dbReference>
<feature type="domain" description="POTRA" evidence="9">
    <location>
        <begin position="55"/>
        <end position="123"/>
    </location>
</feature>
<evidence type="ECO:0000313" key="11">
    <source>
        <dbReference type="Proteomes" id="UP001476282"/>
    </source>
</evidence>
<keyword evidence="4" id="KW-0812">Transmembrane</keyword>
<dbReference type="InterPro" id="IPR034746">
    <property type="entry name" value="POTRA"/>
</dbReference>
<evidence type="ECO:0000259" key="9">
    <source>
        <dbReference type="PROSITE" id="PS51779"/>
    </source>
</evidence>
<evidence type="ECO:0000256" key="3">
    <source>
        <dbReference type="ARBA" id="ARBA00022618"/>
    </source>
</evidence>
<proteinExistence type="predicted"/>
<comment type="subcellular location">
    <subcellularLocation>
        <location evidence="1">Membrane</location>
    </subcellularLocation>
</comment>
<dbReference type="PANTHER" id="PTHR35851">
    <property type="entry name" value="CELL DIVISION PROTEIN FTSQ"/>
    <property type="match status" value="1"/>
</dbReference>
<dbReference type="Proteomes" id="UP001476282">
    <property type="component" value="Unassembled WGS sequence"/>
</dbReference>
<evidence type="ECO:0000256" key="8">
    <source>
        <dbReference type="SAM" id="MobiDB-lite"/>
    </source>
</evidence>
<dbReference type="PROSITE" id="PS51779">
    <property type="entry name" value="POTRA"/>
    <property type="match status" value="1"/>
</dbReference>
<accession>A0ABP9UUQ1</accession>
<evidence type="ECO:0000313" key="10">
    <source>
        <dbReference type="EMBL" id="GAA5484446.1"/>
    </source>
</evidence>
<evidence type="ECO:0000256" key="1">
    <source>
        <dbReference type="ARBA" id="ARBA00004370"/>
    </source>
</evidence>
<comment type="caution">
    <text evidence="10">The sequence shown here is derived from an EMBL/GenBank/DDBJ whole genome shotgun (WGS) entry which is preliminary data.</text>
</comment>
<keyword evidence="5" id="KW-1133">Transmembrane helix</keyword>
<keyword evidence="3 10" id="KW-0132">Cell division</keyword>
<evidence type="ECO:0000256" key="7">
    <source>
        <dbReference type="ARBA" id="ARBA00023306"/>
    </source>
</evidence>
<name>A0ABP9UUQ1_9BACT</name>
<evidence type="ECO:0000256" key="2">
    <source>
        <dbReference type="ARBA" id="ARBA00022475"/>
    </source>
</evidence>
<gene>
    <name evidence="10" type="primary">ftsQ</name>
    <name evidence="10" type="ORF">Hsar01_03690</name>
</gene>
<evidence type="ECO:0000256" key="5">
    <source>
        <dbReference type="ARBA" id="ARBA00022989"/>
    </source>
</evidence>
<dbReference type="InterPro" id="IPR026579">
    <property type="entry name" value="FtsQ"/>
</dbReference>
<evidence type="ECO:0000256" key="4">
    <source>
        <dbReference type="ARBA" id="ARBA00022692"/>
    </source>
</evidence>
<feature type="region of interest" description="Disordered" evidence="8">
    <location>
        <begin position="278"/>
        <end position="306"/>
    </location>
</feature>
<organism evidence="10 11">
    <name type="scientific">Haloferula sargassicola</name>
    <dbReference type="NCBI Taxonomy" id="490096"/>
    <lineage>
        <taxon>Bacteria</taxon>
        <taxon>Pseudomonadati</taxon>
        <taxon>Verrucomicrobiota</taxon>
        <taxon>Verrucomicrobiia</taxon>
        <taxon>Verrucomicrobiales</taxon>
        <taxon>Verrucomicrobiaceae</taxon>
        <taxon>Haloferula</taxon>
    </lineage>
</organism>
<keyword evidence="2" id="KW-1003">Cell membrane</keyword>
<dbReference type="PANTHER" id="PTHR35851:SF1">
    <property type="entry name" value="CELL DIVISION PROTEIN FTSQ"/>
    <property type="match status" value="1"/>
</dbReference>
<dbReference type="InterPro" id="IPR013685">
    <property type="entry name" value="POTRA_FtsQ_type"/>
</dbReference>
<sequence length="306" mass="34139">MVLRANVMSPRIFWFDFRRALVSGLRWILLASLALAGVGALWLGFERGLLKNDEFRLRELTMNDNAALSEARLLQVTGIDLDGSVFDCNPREIREKLMSLPEVQSARVSRSFPGSLAIEITARQPVLWVACQEEGRLARDPASGLLVDRDGLLFPCTAAMWEEAEGLPVIELEKEPFPLEAGMKVEHESFLRGMRLLAEARSASPEADEWIDTIRQYKGWGSQLVTRGGTVATFGHRDLKRQMNDFLTACEHAAGTGRKIATIELVGRRNIPVTFQIEGQAPPAPEPPREIAPTRPVSDLQKLLER</sequence>
<dbReference type="Gene3D" id="3.10.20.310">
    <property type="entry name" value="membrane protein fhac"/>
    <property type="match status" value="1"/>
</dbReference>
<keyword evidence="11" id="KW-1185">Reference proteome</keyword>